<sequence length="305" mass="35030">MNEIKVSVVIPVYNRADVIYTSIISVLEQNGDFPIEIIIVDDFSDDRIKLLKNVNKIIEEKSSDRFEIKVLLHEENKHGGAARNTGVRNSSGNIIAFLDSDDVWTKDKLLNCCKTLASHDIDFVYHQLTYNNNEKIIPKLGVKNGQSFMDYLICCNGAMQTSTLVFKKEAFDIISFSEDLTKYQDFDLIYKCEQAGLKVAFIPQVMTIMDNNPNAIRISNSFDPSKSIYWLDKIKNNLSSNAKNTFIINRVVKYFCLNGQKIHAIKYMKKNMSLNITIRDMFYLGIYLFCPLFVINLVKKIKHAM</sequence>
<keyword evidence="1" id="KW-0472">Membrane</keyword>
<keyword evidence="3" id="KW-0808">Transferase</keyword>
<dbReference type="SUPFAM" id="SSF53448">
    <property type="entry name" value="Nucleotide-diphospho-sugar transferases"/>
    <property type="match status" value="1"/>
</dbReference>
<dbReference type="RefSeq" id="WP_050582083.1">
    <property type="nucleotide sequence ID" value="NZ_CP069236.1"/>
</dbReference>
<dbReference type="CDD" id="cd00761">
    <property type="entry name" value="Glyco_tranf_GTA_type"/>
    <property type="match status" value="1"/>
</dbReference>
<organism evidence="3">
    <name type="scientific">Vibrio parahaemolyticus</name>
    <dbReference type="NCBI Taxonomy" id="670"/>
    <lineage>
        <taxon>Bacteria</taxon>
        <taxon>Pseudomonadati</taxon>
        <taxon>Pseudomonadota</taxon>
        <taxon>Gammaproteobacteria</taxon>
        <taxon>Vibrionales</taxon>
        <taxon>Vibrionaceae</taxon>
        <taxon>Vibrio</taxon>
    </lineage>
</organism>
<protein>
    <submittedName>
        <fullName evidence="3">UDP-Glc:alpha-D-GlcNAc-diphosphoundecaprenol beta-1,3-glucosyltransferase WfgD</fullName>
        <ecNumber evidence="3">2.4.1.305</ecNumber>
    </submittedName>
</protein>
<name>A0A7M1WCM0_VIBPH</name>
<accession>A0A7M1WCM0</accession>
<dbReference type="InterPro" id="IPR029044">
    <property type="entry name" value="Nucleotide-diphossugar_trans"/>
</dbReference>
<keyword evidence="3" id="KW-0328">Glycosyltransferase</keyword>
<dbReference type="PANTHER" id="PTHR22916">
    <property type="entry name" value="GLYCOSYLTRANSFERASE"/>
    <property type="match status" value="1"/>
</dbReference>
<dbReference type="Gene3D" id="3.90.550.10">
    <property type="entry name" value="Spore Coat Polysaccharide Biosynthesis Protein SpsA, Chain A"/>
    <property type="match status" value="1"/>
</dbReference>
<dbReference type="AlphaFoldDB" id="A0A7M1WCM0"/>
<gene>
    <name evidence="3" type="primary">wfgD_2</name>
    <name evidence="3" type="ORF">VP308_00028</name>
</gene>
<evidence type="ECO:0000256" key="1">
    <source>
        <dbReference type="SAM" id="Phobius"/>
    </source>
</evidence>
<dbReference type="GO" id="GO:0016758">
    <property type="term" value="F:hexosyltransferase activity"/>
    <property type="evidence" value="ECO:0007669"/>
    <property type="project" value="UniProtKB-ARBA"/>
</dbReference>
<feature type="transmembrane region" description="Helical" evidence="1">
    <location>
        <begin position="281"/>
        <end position="298"/>
    </location>
</feature>
<proteinExistence type="predicted"/>
<dbReference type="EMBL" id="MT898277">
    <property type="protein sequence ID" value="QOS24783.1"/>
    <property type="molecule type" value="Genomic_DNA"/>
</dbReference>
<keyword evidence="1" id="KW-1133">Transmembrane helix</keyword>
<evidence type="ECO:0000313" key="3">
    <source>
        <dbReference type="EMBL" id="QOS24783.1"/>
    </source>
</evidence>
<evidence type="ECO:0000259" key="2">
    <source>
        <dbReference type="Pfam" id="PF00535"/>
    </source>
</evidence>
<dbReference type="Pfam" id="PF00535">
    <property type="entry name" value="Glycos_transf_2"/>
    <property type="match status" value="1"/>
</dbReference>
<dbReference type="EC" id="2.4.1.305" evidence="3"/>
<dbReference type="InterPro" id="IPR001173">
    <property type="entry name" value="Glyco_trans_2-like"/>
</dbReference>
<reference evidence="3" key="1">
    <citation type="submission" date="2020-08" db="EMBL/GenBank/DDBJ databases">
        <title>Genetic structure, function and evolution of capsule biosynthesis loci in Vibrio parahaemolyticus.</title>
        <authorList>
            <person name="Li L."/>
            <person name="Bian S."/>
        </authorList>
    </citation>
    <scope>NUCLEOTIDE SEQUENCE</scope>
    <source>
        <strain evidence="3">VP308</strain>
    </source>
</reference>
<feature type="domain" description="Glycosyltransferase 2-like" evidence="2">
    <location>
        <begin position="7"/>
        <end position="134"/>
    </location>
</feature>
<keyword evidence="1" id="KW-0812">Transmembrane</keyword>
<dbReference type="PANTHER" id="PTHR22916:SF3">
    <property type="entry name" value="UDP-GLCNAC:BETAGAL BETA-1,3-N-ACETYLGLUCOSAMINYLTRANSFERASE-LIKE PROTEIN 1"/>
    <property type="match status" value="1"/>
</dbReference>